<comment type="caution">
    <text evidence="1">The sequence shown here is derived from an EMBL/GenBank/DDBJ whole genome shotgun (WGS) entry which is preliminary data.</text>
</comment>
<evidence type="ECO:0000313" key="1">
    <source>
        <dbReference type="EMBL" id="KAJ2763147.1"/>
    </source>
</evidence>
<proteinExistence type="predicted"/>
<organism evidence="1 2">
    <name type="scientific">Coemansia nantahalensis</name>
    <dbReference type="NCBI Taxonomy" id="2789366"/>
    <lineage>
        <taxon>Eukaryota</taxon>
        <taxon>Fungi</taxon>
        <taxon>Fungi incertae sedis</taxon>
        <taxon>Zoopagomycota</taxon>
        <taxon>Kickxellomycotina</taxon>
        <taxon>Kickxellomycetes</taxon>
        <taxon>Kickxellales</taxon>
        <taxon>Kickxellaceae</taxon>
        <taxon>Coemansia</taxon>
    </lineage>
</organism>
<sequence length="127" mass="13629">MSPPPDPAHSAKKAAEAPAKAPALCVKFVLESGAVAQGLRPVSEDLSAEALYVFARADTGHKSCVLYTDACLTDMIVDDAALGRLAVDNRYVERENEYIDSHTNGKIGPFQCFVVFVRALPGREHVA</sequence>
<dbReference type="EMBL" id="JANBUJ010002804">
    <property type="protein sequence ID" value="KAJ2763147.1"/>
    <property type="molecule type" value="Genomic_DNA"/>
</dbReference>
<reference evidence="1" key="1">
    <citation type="submission" date="2022-07" db="EMBL/GenBank/DDBJ databases">
        <title>Phylogenomic reconstructions and comparative analyses of Kickxellomycotina fungi.</title>
        <authorList>
            <person name="Reynolds N.K."/>
            <person name="Stajich J.E."/>
            <person name="Barry K."/>
            <person name="Grigoriev I.V."/>
            <person name="Crous P."/>
            <person name="Smith M.E."/>
        </authorList>
    </citation>
    <scope>NUCLEOTIDE SEQUENCE</scope>
    <source>
        <strain evidence="1">CBS 109366</strain>
    </source>
</reference>
<accession>A0ACC1JLW5</accession>
<evidence type="ECO:0000313" key="2">
    <source>
        <dbReference type="Proteomes" id="UP001140234"/>
    </source>
</evidence>
<protein>
    <submittedName>
        <fullName evidence="1">Uncharacterized protein</fullName>
    </submittedName>
</protein>
<name>A0ACC1JLW5_9FUNG</name>
<keyword evidence="2" id="KW-1185">Reference proteome</keyword>
<gene>
    <name evidence="1" type="ORF">IWQ57_005630</name>
</gene>
<dbReference type="Proteomes" id="UP001140234">
    <property type="component" value="Unassembled WGS sequence"/>
</dbReference>